<protein>
    <recommendedName>
        <fullName evidence="8">Gustatory receptor</fullName>
    </recommendedName>
</protein>
<dbReference type="EMBL" id="CVRI01000057">
    <property type="protein sequence ID" value="CRL02091.1"/>
    <property type="molecule type" value="Genomic_DNA"/>
</dbReference>
<dbReference type="GO" id="GO:0007165">
    <property type="term" value="P:signal transduction"/>
    <property type="evidence" value="ECO:0007669"/>
    <property type="project" value="UniProtKB-KW"/>
</dbReference>
<keyword evidence="4 8" id="KW-1133">Transmembrane helix</keyword>
<reference evidence="9 10" key="1">
    <citation type="submission" date="2015-04" db="EMBL/GenBank/DDBJ databases">
        <authorList>
            <person name="Syromyatnikov M.Y."/>
            <person name="Popov V.N."/>
        </authorList>
    </citation>
    <scope>NUCLEOTIDE SEQUENCE [LARGE SCALE GENOMIC DNA]</scope>
</reference>
<dbReference type="GO" id="GO:0008049">
    <property type="term" value="P:male courtship behavior"/>
    <property type="evidence" value="ECO:0007669"/>
    <property type="project" value="TreeGrafter"/>
</dbReference>
<comment type="subcellular location">
    <subcellularLocation>
        <location evidence="1 8">Cell membrane</location>
        <topology evidence="1 8">Multi-pass membrane protein</topology>
    </subcellularLocation>
</comment>
<evidence type="ECO:0000256" key="3">
    <source>
        <dbReference type="ARBA" id="ARBA00022692"/>
    </source>
</evidence>
<evidence type="ECO:0000256" key="5">
    <source>
        <dbReference type="ARBA" id="ARBA00023136"/>
    </source>
</evidence>
<dbReference type="GO" id="GO:0043025">
    <property type="term" value="C:neuronal cell body"/>
    <property type="evidence" value="ECO:0007669"/>
    <property type="project" value="TreeGrafter"/>
</dbReference>
<feature type="transmembrane region" description="Helical" evidence="8">
    <location>
        <begin position="158"/>
        <end position="177"/>
    </location>
</feature>
<dbReference type="GO" id="GO:0005886">
    <property type="term" value="C:plasma membrane"/>
    <property type="evidence" value="ECO:0007669"/>
    <property type="project" value="UniProtKB-SubCell"/>
</dbReference>
<feature type="transmembrane region" description="Helical" evidence="8">
    <location>
        <begin position="132"/>
        <end position="152"/>
    </location>
</feature>
<evidence type="ECO:0000256" key="2">
    <source>
        <dbReference type="ARBA" id="ARBA00022475"/>
    </source>
</evidence>
<organism evidence="9 10">
    <name type="scientific">Clunio marinus</name>
    <dbReference type="NCBI Taxonomy" id="568069"/>
    <lineage>
        <taxon>Eukaryota</taxon>
        <taxon>Metazoa</taxon>
        <taxon>Ecdysozoa</taxon>
        <taxon>Arthropoda</taxon>
        <taxon>Hexapoda</taxon>
        <taxon>Insecta</taxon>
        <taxon>Pterygota</taxon>
        <taxon>Neoptera</taxon>
        <taxon>Endopterygota</taxon>
        <taxon>Diptera</taxon>
        <taxon>Nematocera</taxon>
        <taxon>Chironomoidea</taxon>
        <taxon>Chironomidae</taxon>
        <taxon>Clunio</taxon>
    </lineage>
</organism>
<comment type="function">
    <text evidence="8">Gustatory receptor which mediates acceptance or avoidance behavior, depending on its substrates.</text>
</comment>
<evidence type="ECO:0000256" key="8">
    <source>
        <dbReference type="RuleBase" id="RU363108"/>
    </source>
</evidence>
<feature type="transmembrane region" description="Helical" evidence="8">
    <location>
        <begin position="304"/>
        <end position="326"/>
    </location>
</feature>
<evidence type="ECO:0000256" key="1">
    <source>
        <dbReference type="ARBA" id="ARBA00004651"/>
    </source>
</evidence>
<dbReference type="PANTHER" id="PTHR21143">
    <property type="entry name" value="INVERTEBRATE GUSTATORY RECEPTOR"/>
    <property type="match status" value="1"/>
</dbReference>
<keyword evidence="3 8" id="KW-0812">Transmembrane</keyword>
<evidence type="ECO:0000313" key="9">
    <source>
        <dbReference type="EMBL" id="CRL02091.1"/>
    </source>
</evidence>
<dbReference type="GO" id="GO:0030424">
    <property type="term" value="C:axon"/>
    <property type="evidence" value="ECO:0007669"/>
    <property type="project" value="TreeGrafter"/>
</dbReference>
<comment type="similarity">
    <text evidence="8">Belongs to the insect chemoreceptor superfamily. Gustatory receptor (GR) family.</text>
</comment>
<gene>
    <name evidence="9" type="ORF">CLUMA_CG015588</name>
</gene>
<dbReference type="OrthoDB" id="6478931at2759"/>
<dbReference type="GO" id="GO:0007635">
    <property type="term" value="P:chemosensory behavior"/>
    <property type="evidence" value="ECO:0007669"/>
    <property type="project" value="TreeGrafter"/>
</dbReference>
<name>A0A1J1IPC9_9DIPT</name>
<accession>A0A1J1IPC9</accession>
<feature type="transmembrane region" description="Helical" evidence="8">
    <location>
        <begin position="398"/>
        <end position="418"/>
    </location>
</feature>
<evidence type="ECO:0000256" key="4">
    <source>
        <dbReference type="ARBA" id="ARBA00022989"/>
    </source>
</evidence>
<feature type="transmembrane region" description="Helical" evidence="8">
    <location>
        <begin position="251"/>
        <end position="268"/>
    </location>
</feature>
<evidence type="ECO:0000313" key="10">
    <source>
        <dbReference type="Proteomes" id="UP000183832"/>
    </source>
</evidence>
<dbReference type="Pfam" id="PF08395">
    <property type="entry name" value="7tm_7"/>
    <property type="match status" value="1"/>
</dbReference>
<sequence>MNQIYAFMPTLKVFQIFGINPFAVNKNFQPEESRNWKIYSIFCIAFSILPLSASWYDGKLYLAEDKSDRGFIVDFIQLLGVRLTHLIIVFEAFYQQKLLLEYFVKLYELDMIIETDIGGVKIERNRGKHLRMLMTAALFYVGVLLVSLVFLMKRDLTIYIYAISYLLSYLISCFRYLQYFHCVWFIRQRLIILNAKFSEIEIDNKNIERKVKNLKFIKSVDVLLYKNDLKSQKYKKNFELLILMRKMYNKVYILSTLVNYSFGFSLLSNIANDFFSLTANSYFICLSMINSSELIEKIFNGVRSFLWCSPHLLNLILASIVCHLTIRTVSNQKICKEINSNKKNSLKQSNKTGLILHKLKVDYNNEIQTLFIEQFSLQLLHQKIQFNAFGFFNLDLSLLYTIVAAITTYLVILIQFYISGRDSS</sequence>
<dbReference type="STRING" id="568069.A0A1J1IPC9"/>
<dbReference type="GO" id="GO:0050909">
    <property type="term" value="P:sensory perception of taste"/>
    <property type="evidence" value="ECO:0007669"/>
    <property type="project" value="InterPro"/>
</dbReference>
<dbReference type="PANTHER" id="PTHR21143:SF133">
    <property type="entry name" value="GUSTATORY AND PHEROMONE RECEPTOR 32A-RELATED"/>
    <property type="match status" value="1"/>
</dbReference>
<dbReference type="Proteomes" id="UP000183832">
    <property type="component" value="Unassembled WGS sequence"/>
</dbReference>
<feature type="transmembrane region" description="Helical" evidence="8">
    <location>
        <begin position="36"/>
        <end position="55"/>
    </location>
</feature>
<keyword evidence="5 8" id="KW-0472">Membrane</keyword>
<dbReference type="InterPro" id="IPR013604">
    <property type="entry name" value="7TM_chemorcpt"/>
</dbReference>
<keyword evidence="6 8" id="KW-0675">Receptor</keyword>
<feature type="transmembrane region" description="Helical" evidence="8">
    <location>
        <begin position="75"/>
        <end position="94"/>
    </location>
</feature>
<keyword evidence="10" id="KW-1185">Reference proteome</keyword>
<proteinExistence type="inferred from homology"/>
<evidence type="ECO:0000256" key="6">
    <source>
        <dbReference type="ARBA" id="ARBA00023170"/>
    </source>
</evidence>
<dbReference type="GO" id="GO:0030425">
    <property type="term" value="C:dendrite"/>
    <property type="evidence" value="ECO:0007669"/>
    <property type="project" value="TreeGrafter"/>
</dbReference>
<dbReference type="AlphaFoldDB" id="A0A1J1IPC9"/>
<evidence type="ECO:0000256" key="7">
    <source>
        <dbReference type="ARBA" id="ARBA00023224"/>
    </source>
</evidence>
<keyword evidence="7 8" id="KW-0807">Transducer</keyword>
<keyword evidence="2 8" id="KW-1003">Cell membrane</keyword>